<sequence length="240" mass="27643">MSTRRPDQREVRGRRRRLPRSQAASCHSRFHIAGRSRERRLKPHLGVVRVLDIDRRGIDPEEVRPPQHRPGGAVLGDQTRMRSPGNRRGDCLGRGLHLLRTGGPVDRERLEPRNQRQQLSAGLFSGRALPLGANRIQNADQHISVDLVLRGGRGERQRRSLHAGRARTTMHQPRVHFRWKCPRVDHRDRPPVTGLRPSAIRRSPSPRPHIRSRSRRTLRRPRRPLRPPGCSPPACWCRGR</sequence>
<reference evidence="2 3" key="1">
    <citation type="journal article" date="2017" name="Int. J. Syst. Evol. Microbiol.">
        <title>Mycobacterium talmoniae sp. nov., a slowly growing mycobacterium isolated from human respiratory samples.</title>
        <authorList>
            <person name="Davidson R.M."/>
            <person name="DeGroote M.A."/>
            <person name="Marola J.L."/>
            <person name="Buss S."/>
            <person name="Jones V."/>
            <person name="McNeil M.R."/>
            <person name="Freifeld A.G."/>
            <person name="Elaine Epperson L."/>
            <person name="Hasan N.A."/>
            <person name="Jackson M."/>
            <person name="Iwen P.C."/>
            <person name="Salfinger M."/>
            <person name="Strong M."/>
        </authorList>
    </citation>
    <scope>NUCLEOTIDE SEQUENCE [LARGE SCALE GENOMIC DNA]</scope>
    <source>
        <strain evidence="2 3">ATCC BAA-2683</strain>
    </source>
</reference>
<feature type="region of interest" description="Disordered" evidence="1">
    <location>
        <begin position="1"/>
        <end position="28"/>
    </location>
</feature>
<evidence type="ECO:0000256" key="1">
    <source>
        <dbReference type="SAM" id="MobiDB-lite"/>
    </source>
</evidence>
<dbReference type="AlphaFoldDB" id="A0A2S8BEH3"/>
<proteinExistence type="predicted"/>
<protein>
    <submittedName>
        <fullName evidence="2">Uncharacterized protein</fullName>
    </submittedName>
</protein>
<evidence type="ECO:0000313" key="3">
    <source>
        <dbReference type="Proteomes" id="UP000238296"/>
    </source>
</evidence>
<feature type="compositionally biased region" description="Basic and acidic residues" evidence="1">
    <location>
        <begin position="1"/>
        <end position="11"/>
    </location>
</feature>
<gene>
    <name evidence="2" type="ORF">C1Y40_04792</name>
</gene>
<evidence type="ECO:0000313" key="2">
    <source>
        <dbReference type="EMBL" id="PQM45052.1"/>
    </source>
</evidence>
<dbReference type="Proteomes" id="UP000238296">
    <property type="component" value="Unassembled WGS sequence"/>
</dbReference>
<dbReference type="EMBL" id="PPEA01000675">
    <property type="protein sequence ID" value="PQM45052.1"/>
    <property type="molecule type" value="Genomic_DNA"/>
</dbReference>
<name>A0A2S8BEH3_9MYCO</name>
<accession>A0A2S8BEH3</accession>
<feature type="region of interest" description="Disordered" evidence="1">
    <location>
        <begin position="59"/>
        <end position="95"/>
    </location>
</feature>
<feature type="compositionally biased region" description="Basic residues" evidence="1">
    <location>
        <begin position="208"/>
        <end position="225"/>
    </location>
</feature>
<organism evidence="2 3">
    <name type="scientific">Mycobacterium talmoniae</name>
    <dbReference type="NCBI Taxonomy" id="1858794"/>
    <lineage>
        <taxon>Bacteria</taxon>
        <taxon>Bacillati</taxon>
        <taxon>Actinomycetota</taxon>
        <taxon>Actinomycetes</taxon>
        <taxon>Mycobacteriales</taxon>
        <taxon>Mycobacteriaceae</taxon>
        <taxon>Mycobacterium</taxon>
    </lineage>
</organism>
<comment type="caution">
    <text evidence="2">The sequence shown here is derived from an EMBL/GenBank/DDBJ whole genome shotgun (WGS) entry which is preliminary data.</text>
</comment>
<feature type="region of interest" description="Disordered" evidence="1">
    <location>
        <begin position="182"/>
        <end position="231"/>
    </location>
</feature>